<dbReference type="InterPro" id="IPR041012">
    <property type="entry name" value="GEN_chromo"/>
</dbReference>
<dbReference type="Proteomes" id="UP000092443">
    <property type="component" value="Unplaced"/>
</dbReference>
<feature type="region of interest" description="Disordered" evidence="19">
    <location>
        <begin position="486"/>
        <end position="505"/>
    </location>
</feature>
<dbReference type="InterPro" id="IPR029060">
    <property type="entry name" value="PIN-like_dom_sf"/>
</dbReference>
<evidence type="ECO:0000259" key="21">
    <source>
        <dbReference type="SMART" id="SM00485"/>
    </source>
</evidence>
<dbReference type="PANTHER" id="PTHR13489:SF0">
    <property type="entry name" value="MINI-CHROMOSOME MAINTENANCE COMPLEX-BINDING PROTEIN"/>
    <property type="match status" value="1"/>
</dbReference>
<dbReference type="SUPFAM" id="SSF88723">
    <property type="entry name" value="PIN domain-like"/>
    <property type="match status" value="1"/>
</dbReference>
<comment type="similarity">
    <text evidence="3">Belongs to the MCMBP family.</text>
</comment>
<evidence type="ECO:0000256" key="3">
    <source>
        <dbReference type="ARBA" id="ARBA00007925"/>
    </source>
</evidence>
<dbReference type="PRINTS" id="PR00853">
    <property type="entry name" value="XPGRADSUPER"/>
</dbReference>
<dbReference type="GO" id="GO:0006281">
    <property type="term" value="P:DNA repair"/>
    <property type="evidence" value="ECO:0007669"/>
    <property type="project" value="UniProtKB-KW"/>
</dbReference>
<keyword evidence="22" id="KW-1185">Reference proteome</keyword>
<dbReference type="GeneID" id="119632224"/>
<dbReference type="Pfam" id="PF09739">
    <property type="entry name" value="MCM_bind"/>
    <property type="match status" value="1"/>
</dbReference>
<feature type="domain" description="XPG-I" evidence="20">
    <location>
        <begin position="134"/>
        <end position="211"/>
    </location>
</feature>
<evidence type="ECO:0000256" key="10">
    <source>
        <dbReference type="ARBA" id="ARBA00022839"/>
    </source>
</evidence>
<protein>
    <recommendedName>
        <fullName evidence="16">Flap endonuclease GEN</fullName>
    </recommendedName>
    <alternativeName>
        <fullName evidence="18">Flap structure-specific endonuclease GEN</fullName>
    </alternativeName>
    <alternativeName>
        <fullName evidence="4">Mini-chromosome maintenance complex-binding protein</fullName>
    </alternativeName>
    <alternativeName>
        <fullName evidence="17">Xpg-like endonuclease</fullName>
    </alternativeName>
</protein>
<evidence type="ECO:0000256" key="7">
    <source>
        <dbReference type="ARBA" id="ARBA00022759"/>
    </source>
</evidence>
<dbReference type="GO" id="GO:0000400">
    <property type="term" value="F:four-way junction DNA binding"/>
    <property type="evidence" value="ECO:0007669"/>
    <property type="project" value="UniProtKB-ARBA"/>
</dbReference>
<dbReference type="SMART" id="SM00485">
    <property type="entry name" value="XPGN"/>
    <property type="match status" value="1"/>
</dbReference>
<evidence type="ECO:0000256" key="5">
    <source>
        <dbReference type="ARBA" id="ARBA00022722"/>
    </source>
</evidence>
<evidence type="ECO:0000256" key="9">
    <source>
        <dbReference type="ARBA" id="ARBA00022801"/>
    </source>
</evidence>
<evidence type="ECO:0000256" key="14">
    <source>
        <dbReference type="ARBA" id="ARBA00038112"/>
    </source>
</evidence>
<dbReference type="FunFam" id="1.10.150.20:FF:000030">
    <property type="entry name" value="Flap endonuclease GEN-like 1"/>
    <property type="match status" value="1"/>
</dbReference>
<comment type="subcellular location">
    <subcellularLocation>
        <location evidence="2">Nucleus</location>
    </subcellularLocation>
</comment>
<accession>A0A8U0W7C3</accession>
<evidence type="ECO:0000256" key="17">
    <source>
        <dbReference type="ARBA" id="ARBA00076716"/>
    </source>
</evidence>
<dbReference type="GO" id="GO:0046872">
    <property type="term" value="F:metal ion binding"/>
    <property type="evidence" value="ECO:0007669"/>
    <property type="project" value="UniProtKB-KW"/>
</dbReference>
<comment type="similarity">
    <text evidence="14">Belongs to the XPG/RAD2 endonuclease family. GEN subfamily.</text>
</comment>
<dbReference type="GO" id="GO:0006261">
    <property type="term" value="P:DNA-templated DNA replication"/>
    <property type="evidence" value="ECO:0007669"/>
    <property type="project" value="TreeGrafter"/>
</dbReference>
<keyword evidence="9" id="KW-0378">Hydrolase</keyword>
<dbReference type="GO" id="GO:0008821">
    <property type="term" value="F:crossover junction DNA endonuclease activity"/>
    <property type="evidence" value="ECO:0007669"/>
    <property type="project" value="UniProtKB-ARBA"/>
</dbReference>
<dbReference type="InterPro" id="IPR006084">
    <property type="entry name" value="XPG/Rad2"/>
</dbReference>
<dbReference type="PANTHER" id="PTHR13489">
    <property type="entry name" value="MINI-CHROMOSOME MAINTENANCE COMPLEX-BINDING PROTEIN"/>
    <property type="match status" value="1"/>
</dbReference>
<evidence type="ECO:0000256" key="15">
    <source>
        <dbReference type="ARBA" id="ARBA00053976"/>
    </source>
</evidence>
<dbReference type="Pfam" id="PF00752">
    <property type="entry name" value="XPG_N"/>
    <property type="match status" value="1"/>
</dbReference>
<reference evidence="23" key="1">
    <citation type="submission" date="2025-08" db="UniProtKB">
        <authorList>
            <consortium name="RefSeq"/>
        </authorList>
    </citation>
    <scope>IDENTIFICATION</scope>
    <source>
        <tissue evidence="23">Whole body pupa</tissue>
    </source>
</reference>
<dbReference type="Pfam" id="PF00867">
    <property type="entry name" value="XPG_I"/>
    <property type="match status" value="1"/>
</dbReference>
<dbReference type="Gene3D" id="1.10.150.20">
    <property type="entry name" value="5' to 3' exonuclease, C-terminal subdomain"/>
    <property type="match status" value="1"/>
</dbReference>
<keyword evidence="5" id="KW-0540">Nuclease</keyword>
<dbReference type="InterPro" id="IPR008918">
    <property type="entry name" value="HhH2"/>
</dbReference>
<dbReference type="KEGG" id="gfs:119632224"/>
<keyword evidence="11" id="KW-0460">Magnesium</keyword>
<evidence type="ECO:0000256" key="8">
    <source>
        <dbReference type="ARBA" id="ARBA00022763"/>
    </source>
</evidence>
<dbReference type="InterPro" id="IPR019140">
    <property type="entry name" value="MCM_complex-bd"/>
</dbReference>
<dbReference type="FunFam" id="3.40.50.1010:FF:000054">
    <property type="entry name" value="Flap endonuclease GEN"/>
    <property type="match status" value="1"/>
</dbReference>
<dbReference type="Gene3D" id="3.40.50.1010">
    <property type="entry name" value="5'-nuclease"/>
    <property type="match status" value="1"/>
</dbReference>
<dbReference type="GO" id="GO:0005634">
    <property type="term" value="C:nucleus"/>
    <property type="evidence" value="ECO:0007669"/>
    <property type="project" value="UniProtKB-SubCell"/>
</dbReference>
<evidence type="ECO:0000256" key="13">
    <source>
        <dbReference type="ARBA" id="ARBA00023242"/>
    </source>
</evidence>
<evidence type="ECO:0000256" key="16">
    <source>
        <dbReference type="ARBA" id="ARBA00070746"/>
    </source>
</evidence>
<feature type="compositionally biased region" description="Basic residues" evidence="19">
    <location>
        <begin position="486"/>
        <end position="497"/>
    </location>
</feature>
<evidence type="ECO:0000256" key="18">
    <source>
        <dbReference type="ARBA" id="ARBA00080957"/>
    </source>
</evidence>
<dbReference type="Pfam" id="PF18704">
    <property type="entry name" value="Chromo_2"/>
    <property type="match status" value="1"/>
</dbReference>
<dbReference type="InterPro" id="IPR036279">
    <property type="entry name" value="5-3_exonuclease_C_sf"/>
</dbReference>
<dbReference type="SMART" id="SM00279">
    <property type="entry name" value="HhH2"/>
    <property type="match status" value="1"/>
</dbReference>
<dbReference type="CDD" id="cd09869">
    <property type="entry name" value="PIN_GEN1"/>
    <property type="match status" value="1"/>
</dbReference>
<dbReference type="GO" id="GO:0017108">
    <property type="term" value="F:5'-flap endonuclease activity"/>
    <property type="evidence" value="ECO:0007669"/>
    <property type="project" value="UniProtKB-ARBA"/>
</dbReference>
<organism evidence="22 23">
    <name type="scientific">Glossina fuscipes</name>
    <dbReference type="NCBI Taxonomy" id="7396"/>
    <lineage>
        <taxon>Eukaryota</taxon>
        <taxon>Metazoa</taxon>
        <taxon>Ecdysozoa</taxon>
        <taxon>Arthropoda</taxon>
        <taxon>Hexapoda</taxon>
        <taxon>Insecta</taxon>
        <taxon>Pterygota</taxon>
        <taxon>Neoptera</taxon>
        <taxon>Endopterygota</taxon>
        <taxon>Diptera</taxon>
        <taxon>Brachycera</taxon>
        <taxon>Muscomorpha</taxon>
        <taxon>Hippoboscoidea</taxon>
        <taxon>Glossinidae</taxon>
        <taxon>Glossina</taxon>
    </lineage>
</organism>
<evidence type="ECO:0000313" key="23">
    <source>
        <dbReference type="RefSeq" id="XP_037880959.1"/>
    </source>
</evidence>
<gene>
    <name evidence="23" type="primary">LOC119632224</name>
</gene>
<keyword evidence="8" id="KW-0227">DNA damage</keyword>
<evidence type="ECO:0000256" key="11">
    <source>
        <dbReference type="ARBA" id="ARBA00022842"/>
    </source>
</evidence>
<comment type="cofactor">
    <cofactor evidence="1">
        <name>Mg(2+)</name>
        <dbReference type="ChEBI" id="CHEBI:18420"/>
    </cofactor>
</comment>
<dbReference type="GO" id="GO:0003682">
    <property type="term" value="F:chromatin binding"/>
    <property type="evidence" value="ECO:0007669"/>
    <property type="project" value="TreeGrafter"/>
</dbReference>
<name>A0A8U0W7C3_9MUSC</name>
<dbReference type="GO" id="GO:0004527">
    <property type="term" value="F:exonuclease activity"/>
    <property type="evidence" value="ECO:0007669"/>
    <property type="project" value="UniProtKB-KW"/>
</dbReference>
<evidence type="ECO:0000256" key="19">
    <source>
        <dbReference type="SAM" id="MobiDB-lite"/>
    </source>
</evidence>
<feature type="domain" description="XPG N-terminal" evidence="21">
    <location>
        <begin position="1"/>
        <end position="95"/>
    </location>
</feature>
<keyword evidence="13" id="KW-0539">Nucleus</keyword>
<keyword evidence="10" id="KW-0269">Exonuclease</keyword>
<dbReference type="SUPFAM" id="SSF47807">
    <property type="entry name" value="5' to 3' exonuclease, C-terminal subdomain"/>
    <property type="match status" value="1"/>
</dbReference>
<keyword evidence="7 23" id="KW-0255">Endonuclease</keyword>
<keyword evidence="12" id="KW-0234">DNA repair</keyword>
<dbReference type="RefSeq" id="XP_037880959.1">
    <property type="nucleotide sequence ID" value="XM_038025031.1"/>
</dbReference>
<evidence type="ECO:0000256" key="6">
    <source>
        <dbReference type="ARBA" id="ARBA00022723"/>
    </source>
</evidence>
<evidence type="ECO:0000256" key="4">
    <source>
        <dbReference type="ARBA" id="ARBA00015405"/>
    </source>
</evidence>
<dbReference type="InterPro" id="IPR006086">
    <property type="entry name" value="XPG-I_dom"/>
</dbReference>
<keyword evidence="6" id="KW-0479">Metal-binding</keyword>
<comment type="function">
    <text evidence="15">Endonuclease which cleaves flap structures at the junction between single-stranded DNA and double-stranded DNA. Specific for 5'-overhanging flap structures in which the 5'-upstream of the flap is completely double-stranded. Prefers the blocked-flap structures similar to those occurring at replication forks, in which the 5' single-strand overhang of the flap is double-stranded. Also possesses weak 5'- to 3'-exonuclease activity on nicked but not gapped double-stranded DNA. Does not cleave bubble-like or Holliday junction substrates.</text>
</comment>
<dbReference type="CDD" id="cd09905">
    <property type="entry name" value="H3TH_GEN1"/>
    <property type="match status" value="1"/>
</dbReference>
<evidence type="ECO:0000313" key="22">
    <source>
        <dbReference type="Proteomes" id="UP000092443"/>
    </source>
</evidence>
<dbReference type="InterPro" id="IPR006085">
    <property type="entry name" value="XPG_DNA_repair_N"/>
</dbReference>
<proteinExistence type="inferred from homology"/>
<dbReference type="SMART" id="SM00484">
    <property type="entry name" value="XPGI"/>
    <property type="match status" value="1"/>
</dbReference>
<evidence type="ECO:0000256" key="12">
    <source>
        <dbReference type="ARBA" id="ARBA00023204"/>
    </source>
</evidence>
<evidence type="ECO:0000256" key="1">
    <source>
        <dbReference type="ARBA" id="ARBA00001946"/>
    </source>
</evidence>
<sequence>MGIKDLWSVLTPYAERKPISELRGKIVAIDLAGWVCESLNVVDYYVHPKHHLKNLFFRTTYLIWEEVIPVFVLEGEAPILKSQVIAKRNELQFRGVKPKDKVAAQSQSNTQETKSEKGRTRFNHVLRQCENLLKAMGMQCVQGPGEAEAYCAFLNEKGLVDGVISQDSDCFAYGAVRVYRNFSVSNQGALAAQGGAVDIYDMRQISSKIAFGRNKIIAMALLCGCDYCPEGIGGIGRDSVLKLFDRYKDDEILQRIRNWRKEDDKYTALEMRVDDKSVCSNCGHIGRTQSHKKNGCGVCRTPYGCDETLWKDERLSLKSEILLRRKALADLSFPNEEIIKEFLTQPDEIPQLQLSWNQPNIVKFIKQIGNLLQWNEIYCFQKFFPILTRWHVKNDCNIKQTSCGLVRLTPKEILKKRIVKGVPCLELLWQDEGNYFKGLVPDEQLNQLEESDHNAFSHLWTTIEPLHMMERAYGDLVEKFLKSKEKQKKKTAKRKAKGSASHKPLSSLDNLDDLLDATKEVAATIKPKNARKRASSRKGLQMIDKFFNRKVEQVESTTHQTPCKAVLLPSEVHCSTPLTKSVLSDLPSDEDEAIFDMSNIINEIVEKTQPNHILTSYNGKQLRYEPISRDISLLLNQRSTSAALSISKSFDDLDILSTKKRYPSNSIRLSRQSAKRISLDDSFDILVKMGNKTNIKMSNVIKRGSSILVDSCKEKECLRQALSESNFEDDGNASHFFSGSYHQENEDNFEKYMEISFAAKKQNENYMLNMKKMNLKMKEEHDSSVLPKTPEEFLGSKCEDFERALEDVKTWASIPMLNYTALHKLKDCSLVRFRGMIQDMQDPEIYLEKYEVRNSENAYSVRIQEGKYRDILKLNLGEEVDYEAGNHQHGERRTLFVVSIPAVNEWCMEYEKSCNQDNIPEIIPIEEYARDTMKRSASDERADTVSTSNLNTNTEFNKRQKAGDRVEKTACSTLNAEYLLNSPVPGRPSKACMIKIYKDFDAFTLNTIVDVVGFLSIDPRLDATAMEIDFENESELQAQYPPPSLIPRLHAIKIHKLSHANPLLDTRFLSSKTSMPRDCPNFKINSIQKDLHTLLKLCLFNDELAADYVLSHLISTVYSRCDLQTIGKLSINIWNLPKQVLKDYVKQFYEILELIIPASHYLPMSLEVMNEVNFVPRKDYDTNKLVSGLLQLAPHTHLILDETKMQEGKLESNGIKGVQSIADLINNQQIKYNFLYYEIEYNVDIPVLVFSEGRSMLPNDISLPLEADVESVKMIDEVMKAARHYLHQHSRLDQFRRYLTISKLSEFTMNPTDEGMIQDDFVTMRKMNSVTTADDLHNLLVVSRLLAIARGKKVLDRESWELAKTMEEQRKHRITKLPKSKVCLR</sequence>
<evidence type="ECO:0000256" key="2">
    <source>
        <dbReference type="ARBA" id="ARBA00004123"/>
    </source>
</evidence>
<evidence type="ECO:0000259" key="20">
    <source>
        <dbReference type="SMART" id="SM00484"/>
    </source>
</evidence>